<dbReference type="RefSeq" id="WP_108176669.1">
    <property type="nucleotide sequence ID" value="NZ_PZZL01000004.1"/>
</dbReference>
<proteinExistence type="predicted"/>
<dbReference type="OrthoDB" id="9816293at2"/>
<dbReference type="InterPro" id="IPR007401">
    <property type="entry name" value="DUF454"/>
</dbReference>
<keyword evidence="1" id="KW-0812">Transmembrane</keyword>
<sequence>MISRPFRFIIFLAGCLFTGLGVIGLILPGIPGTVFLILAAWCFARSSPRFEWWLLHHPKLGPPVRQWRQNGAIAPRIKAIAIGSMALSWGIVWMTAPPIGIALSGIAIGASALYVGTRPSS</sequence>
<organism evidence="2 3">
    <name type="scientific">Phreatobacter oligotrophus</name>
    <dbReference type="NCBI Taxonomy" id="1122261"/>
    <lineage>
        <taxon>Bacteria</taxon>
        <taxon>Pseudomonadati</taxon>
        <taxon>Pseudomonadota</taxon>
        <taxon>Alphaproteobacteria</taxon>
        <taxon>Hyphomicrobiales</taxon>
        <taxon>Phreatobacteraceae</taxon>
        <taxon>Phreatobacter</taxon>
    </lineage>
</organism>
<evidence type="ECO:0000256" key="1">
    <source>
        <dbReference type="SAM" id="Phobius"/>
    </source>
</evidence>
<protein>
    <recommendedName>
        <fullName evidence="4">Inner membrane protein</fullName>
    </recommendedName>
</protein>
<dbReference type="PANTHER" id="PTHR35813">
    <property type="entry name" value="INNER MEMBRANE PROTEIN YBAN"/>
    <property type="match status" value="1"/>
</dbReference>
<dbReference type="GO" id="GO:0005886">
    <property type="term" value="C:plasma membrane"/>
    <property type="evidence" value="ECO:0007669"/>
    <property type="project" value="TreeGrafter"/>
</dbReference>
<dbReference type="PANTHER" id="PTHR35813:SF1">
    <property type="entry name" value="INNER MEMBRANE PROTEIN YBAN"/>
    <property type="match status" value="1"/>
</dbReference>
<dbReference type="AlphaFoldDB" id="A0A2T4Z567"/>
<dbReference type="PIRSF" id="PIRSF016789">
    <property type="entry name" value="DUF454"/>
    <property type="match status" value="1"/>
</dbReference>
<evidence type="ECO:0008006" key="4">
    <source>
        <dbReference type="Google" id="ProtNLM"/>
    </source>
</evidence>
<feature type="transmembrane region" description="Helical" evidence="1">
    <location>
        <begin position="7"/>
        <end position="27"/>
    </location>
</feature>
<dbReference type="Proteomes" id="UP000241808">
    <property type="component" value="Unassembled WGS sequence"/>
</dbReference>
<keyword evidence="1" id="KW-1133">Transmembrane helix</keyword>
<feature type="transmembrane region" description="Helical" evidence="1">
    <location>
        <begin position="99"/>
        <end position="117"/>
    </location>
</feature>
<keyword evidence="3" id="KW-1185">Reference proteome</keyword>
<dbReference type="EMBL" id="PZZL01000004">
    <property type="protein sequence ID" value="PTM56996.1"/>
    <property type="molecule type" value="Genomic_DNA"/>
</dbReference>
<comment type="caution">
    <text evidence="2">The sequence shown here is derived from an EMBL/GenBank/DDBJ whole genome shotgun (WGS) entry which is preliminary data.</text>
</comment>
<keyword evidence="1" id="KW-0472">Membrane</keyword>
<evidence type="ECO:0000313" key="3">
    <source>
        <dbReference type="Proteomes" id="UP000241808"/>
    </source>
</evidence>
<gene>
    <name evidence="2" type="ORF">C8P69_10443</name>
</gene>
<reference evidence="2 3" key="1">
    <citation type="submission" date="2018-04" db="EMBL/GenBank/DDBJ databases">
        <title>Genomic Encyclopedia of Archaeal and Bacterial Type Strains, Phase II (KMG-II): from individual species to whole genera.</title>
        <authorList>
            <person name="Goeker M."/>
        </authorList>
    </citation>
    <scope>NUCLEOTIDE SEQUENCE [LARGE SCALE GENOMIC DNA]</scope>
    <source>
        <strain evidence="2 3">DSM 25521</strain>
    </source>
</reference>
<evidence type="ECO:0000313" key="2">
    <source>
        <dbReference type="EMBL" id="PTM56996.1"/>
    </source>
</evidence>
<dbReference type="Pfam" id="PF04304">
    <property type="entry name" value="DUF454"/>
    <property type="match status" value="1"/>
</dbReference>
<accession>A0A2T4Z567</accession>
<name>A0A2T4Z567_9HYPH</name>